<evidence type="ECO:0000313" key="1">
    <source>
        <dbReference type="EMBL" id="KAF9653055.1"/>
    </source>
</evidence>
<reference evidence="1" key="2">
    <citation type="journal article" date="2020" name="Nat. Commun.">
        <title>Large-scale genome sequencing of mycorrhizal fungi provides insights into the early evolution of symbiotic traits.</title>
        <authorList>
            <person name="Miyauchi S."/>
            <person name="Kiss E."/>
            <person name="Kuo A."/>
            <person name="Drula E."/>
            <person name="Kohler A."/>
            <person name="Sanchez-Garcia M."/>
            <person name="Morin E."/>
            <person name="Andreopoulos B."/>
            <person name="Barry K.W."/>
            <person name="Bonito G."/>
            <person name="Buee M."/>
            <person name="Carver A."/>
            <person name="Chen C."/>
            <person name="Cichocki N."/>
            <person name="Clum A."/>
            <person name="Culley D."/>
            <person name="Crous P.W."/>
            <person name="Fauchery L."/>
            <person name="Girlanda M."/>
            <person name="Hayes R.D."/>
            <person name="Keri Z."/>
            <person name="LaButti K."/>
            <person name="Lipzen A."/>
            <person name="Lombard V."/>
            <person name="Magnuson J."/>
            <person name="Maillard F."/>
            <person name="Murat C."/>
            <person name="Nolan M."/>
            <person name="Ohm R.A."/>
            <person name="Pangilinan J."/>
            <person name="Pereira M.F."/>
            <person name="Perotto S."/>
            <person name="Peter M."/>
            <person name="Pfister S."/>
            <person name="Riley R."/>
            <person name="Sitrit Y."/>
            <person name="Stielow J.B."/>
            <person name="Szollosi G."/>
            <person name="Zifcakova L."/>
            <person name="Stursova M."/>
            <person name="Spatafora J.W."/>
            <person name="Tedersoo L."/>
            <person name="Vaario L.M."/>
            <person name="Yamada A."/>
            <person name="Yan M."/>
            <person name="Wang P."/>
            <person name="Xu J."/>
            <person name="Bruns T."/>
            <person name="Baldrian P."/>
            <person name="Vilgalys R."/>
            <person name="Dunand C."/>
            <person name="Henrissat B."/>
            <person name="Grigoriev I.V."/>
            <person name="Hibbett D."/>
            <person name="Nagy L.G."/>
            <person name="Martin F.M."/>
        </authorList>
    </citation>
    <scope>NUCLEOTIDE SEQUENCE</scope>
    <source>
        <strain evidence="1">P2</strain>
    </source>
</reference>
<evidence type="ECO:0000313" key="2">
    <source>
        <dbReference type="Proteomes" id="UP000886501"/>
    </source>
</evidence>
<name>A0ACB6ZUJ1_THEGA</name>
<dbReference type="Proteomes" id="UP000886501">
    <property type="component" value="Unassembled WGS sequence"/>
</dbReference>
<protein>
    <submittedName>
        <fullName evidence="1">YebC-like protein</fullName>
    </submittedName>
</protein>
<dbReference type="EMBL" id="MU117965">
    <property type="protein sequence ID" value="KAF9653055.1"/>
    <property type="molecule type" value="Genomic_DNA"/>
</dbReference>
<sequence>MFRAVAICRCSLVQRAFSTTTPALAGHNKWSKIAAKKGVNDIKKSMVYGKASRDIMVAVRSGGSADPNTNAALAAVLRVAKLSGVPRINIENALKKVGGDRDKGSQLATYEAMAFGEVGIIIRYYASECLTDNPNRTIHKLRELLTGHNARFAPVKYLFTRKGLVRVSVGKPENESLETRVESAIEVALLFVDDFSQNPESGETIELEFTCQPENLGKLTSALTSQLELVHELLASELVYAPTEIMRADEHMEGKVANLVETLEGHEDTLRVYTTLDLGVD</sequence>
<accession>A0ACB6ZUJ1</accession>
<keyword evidence="2" id="KW-1185">Reference proteome</keyword>
<organism evidence="1 2">
    <name type="scientific">Thelephora ganbajun</name>
    <name type="common">Ganba fungus</name>
    <dbReference type="NCBI Taxonomy" id="370292"/>
    <lineage>
        <taxon>Eukaryota</taxon>
        <taxon>Fungi</taxon>
        <taxon>Dikarya</taxon>
        <taxon>Basidiomycota</taxon>
        <taxon>Agaricomycotina</taxon>
        <taxon>Agaricomycetes</taxon>
        <taxon>Thelephorales</taxon>
        <taxon>Thelephoraceae</taxon>
        <taxon>Thelephora</taxon>
    </lineage>
</organism>
<gene>
    <name evidence="1" type="ORF">BDM02DRAFT_2113846</name>
</gene>
<reference evidence="1" key="1">
    <citation type="submission" date="2019-10" db="EMBL/GenBank/DDBJ databases">
        <authorList>
            <consortium name="DOE Joint Genome Institute"/>
            <person name="Kuo A."/>
            <person name="Miyauchi S."/>
            <person name="Kiss E."/>
            <person name="Drula E."/>
            <person name="Kohler A."/>
            <person name="Sanchez-Garcia M."/>
            <person name="Andreopoulos B."/>
            <person name="Barry K.W."/>
            <person name="Bonito G."/>
            <person name="Buee M."/>
            <person name="Carver A."/>
            <person name="Chen C."/>
            <person name="Cichocki N."/>
            <person name="Clum A."/>
            <person name="Culley D."/>
            <person name="Crous P.W."/>
            <person name="Fauchery L."/>
            <person name="Girlanda M."/>
            <person name="Hayes R."/>
            <person name="Keri Z."/>
            <person name="Labutti K."/>
            <person name="Lipzen A."/>
            <person name="Lombard V."/>
            <person name="Magnuson J."/>
            <person name="Maillard F."/>
            <person name="Morin E."/>
            <person name="Murat C."/>
            <person name="Nolan M."/>
            <person name="Ohm R."/>
            <person name="Pangilinan J."/>
            <person name="Pereira M."/>
            <person name="Perotto S."/>
            <person name="Peter M."/>
            <person name="Riley R."/>
            <person name="Sitrit Y."/>
            <person name="Stielow B."/>
            <person name="Szollosi G."/>
            <person name="Zifcakova L."/>
            <person name="Stursova M."/>
            <person name="Spatafora J.W."/>
            <person name="Tedersoo L."/>
            <person name="Vaario L.-M."/>
            <person name="Yamada A."/>
            <person name="Yan M."/>
            <person name="Wang P."/>
            <person name="Xu J."/>
            <person name="Bruns T."/>
            <person name="Baldrian P."/>
            <person name="Vilgalys R."/>
            <person name="Henrissat B."/>
            <person name="Grigoriev I.V."/>
            <person name="Hibbett D."/>
            <person name="Nagy L.G."/>
            <person name="Martin F.M."/>
        </authorList>
    </citation>
    <scope>NUCLEOTIDE SEQUENCE</scope>
    <source>
        <strain evidence="1">P2</strain>
    </source>
</reference>
<proteinExistence type="predicted"/>
<comment type="caution">
    <text evidence="1">The sequence shown here is derived from an EMBL/GenBank/DDBJ whole genome shotgun (WGS) entry which is preliminary data.</text>
</comment>